<dbReference type="Gene3D" id="3.90.550.10">
    <property type="entry name" value="Spore Coat Polysaccharide Biosynthesis Protein SpsA, Chain A"/>
    <property type="match status" value="1"/>
</dbReference>
<dbReference type="HOGENOM" id="CLU_029499_0_1_2"/>
<sequence>MKIAPVVLAGGKPGLFEKLTGPLPKTYIEVGGKRLYQYVADPLLAIFGRVYIVSPHPERGPYIYVEERGQGIEQAIAAAETHLGAETHILLAYGDVYVDPSAFRALVEGTISTGADGAILIVPKKATKGYGAVETKAGGLLARIGGESQWIFGGVALLPRDIIKTILQATFYETLNEAAKTKKIATIPWSGVWHDVNYPEDILQLLEYIAPKHTYIASNTKISPTAIIEGPVIVEEGAEIDHYAVVKGPAYIGKKTFVGSHTLIRNYAYIEEDAVVGSAAEISHSLIGRKATIGRASFISYSIVGEEAVLEPNVVTMAVLREGRERLEPVEVRGRTYYKLGALIPRGARIPAGTTLKPATGWQ</sequence>
<dbReference type="RefSeq" id="WP_011762182.1">
    <property type="nucleotide sequence ID" value="NC_008701.1"/>
</dbReference>
<dbReference type="InterPro" id="IPR056729">
    <property type="entry name" value="GMPPB_C"/>
</dbReference>
<dbReference type="InterPro" id="IPR025877">
    <property type="entry name" value="MobA-like_NTP_Trfase"/>
</dbReference>
<dbReference type="Pfam" id="PF25087">
    <property type="entry name" value="GMPPB_C"/>
    <property type="match status" value="1"/>
</dbReference>
<reference evidence="9" key="1">
    <citation type="submission" date="2006-12" db="EMBL/GenBank/DDBJ databases">
        <title>Complete sequence of Pyrobaculum islandicum DSM 4184.</title>
        <authorList>
            <person name="Copeland A."/>
            <person name="Lucas S."/>
            <person name="Lapidus A."/>
            <person name="Barry K."/>
            <person name="Detter J.C."/>
            <person name="Glavina del Rio T."/>
            <person name="Dalin E."/>
            <person name="Tice H."/>
            <person name="Pitluck S."/>
            <person name="Meincke L."/>
            <person name="Brettin T."/>
            <person name="Bruce D."/>
            <person name="Han C."/>
            <person name="Tapia R."/>
            <person name="Gilna P."/>
            <person name="Schmutz J."/>
            <person name="Larimer F."/>
            <person name="Land M."/>
            <person name="Hauser L."/>
            <person name="Kyrpides N."/>
            <person name="Mikhailova N."/>
            <person name="Cozen A.E."/>
            <person name="Fitz-Gibbon S.T."/>
            <person name="House C.H."/>
            <person name="Saltikov C."/>
            <person name="Lowe T."/>
            <person name="Richardson P."/>
        </authorList>
    </citation>
    <scope>NUCLEOTIDE SEQUENCE [LARGE SCALE GENOMIC DNA]</scope>
    <source>
        <strain evidence="9">DSM 4184</strain>
    </source>
</reference>
<dbReference type="EMBL" id="CP000504">
    <property type="protein sequence ID" value="ABL87605.1"/>
    <property type="molecule type" value="Genomic_DNA"/>
</dbReference>
<dbReference type="PROSITE" id="PS00101">
    <property type="entry name" value="HEXAPEP_TRANSFERASES"/>
    <property type="match status" value="1"/>
</dbReference>
<dbReference type="KEGG" id="pis:Pisl_0427"/>
<proteinExistence type="predicted"/>
<evidence type="ECO:0000256" key="5">
    <source>
        <dbReference type="ARBA" id="ARBA00048247"/>
    </source>
</evidence>
<evidence type="ECO:0000259" key="8">
    <source>
        <dbReference type="Pfam" id="PF25087"/>
    </source>
</evidence>
<dbReference type="GO" id="GO:0019134">
    <property type="term" value="F:glucosamine-1-phosphate N-acetyltransferase activity"/>
    <property type="evidence" value="ECO:0007669"/>
    <property type="project" value="UniProtKB-EC"/>
</dbReference>
<evidence type="ECO:0000313" key="9">
    <source>
        <dbReference type="EMBL" id="ABL87605.1"/>
    </source>
</evidence>
<dbReference type="SUPFAM" id="SSF51161">
    <property type="entry name" value="Trimeric LpxA-like enzymes"/>
    <property type="match status" value="1"/>
</dbReference>
<keyword evidence="1 9" id="KW-0808">Transferase</keyword>
<dbReference type="STRING" id="384616.Pisl_0427"/>
<dbReference type="AlphaFoldDB" id="A1RRM3"/>
<dbReference type="PANTHER" id="PTHR43584:SF8">
    <property type="entry name" value="N-ACETYLMURAMATE ALPHA-1-PHOSPHATE URIDYLYLTRANSFERASE"/>
    <property type="match status" value="1"/>
</dbReference>
<dbReference type="InterPro" id="IPR018357">
    <property type="entry name" value="Hexapep_transf_CS"/>
</dbReference>
<keyword evidence="3" id="KW-0511">Multifunctional enzyme</keyword>
<evidence type="ECO:0000256" key="1">
    <source>
        <dbReference type="ARBA" id="ARBA00022679"/>
    </source>
</evidence>
<dbReference type="PANTHER" id="PTHR43584">
    <property type="entry name" value="NUCLEOTIDYL TRANSFERASE"/>
    <property type="match status" value="1"/>
</dbReference>
<accession>A1RRM3</accession>
<dbReference type="GO" id="GO:0003977">
    <property type="term" value="F:UDP-N-acetylglucosamine diphosphorylase activity"/>
    <property type="evidence" value="ECO:0007669"/>
    <property type="project" value="UniProtKB-EC"/>
</dbReference>
<dbReference type="InterPro" id="IPR011004">
    <property type="entry name" value="Trimer_LpxA-like_sf"/>
</dbReference>
<comment type="catalytic activity">
    <reaction evidence="6">
        <text>N-acetyl-alpha-D-glucosamine 1-phosphate + UTP + H(+) = UDP-N-acetyl-alpha-D-glucosamine + diphosphate</text>
        <dbReference type="Rhea" id="RHEA:13509"/>
        <dbReference type="ChEBI" id="CHEBI:15378"/>
        <dbReference type="ChEBI" id="CHEBI:33019"/>
        <dbReference type="ChEBI" id="CHEBI:46398"/>
        <dbReference type="ChEBI" id="CHEBI:57705"/>
        <dbReference type="ChEBI" id="CHEBI:57776"/>
        <dbReference type="EC" id="2.7.7.23"/>
    </reaction>
</comment>
<feature type="domain" description="MobA-like NTP transferase" evidence="7">
    <location>
        <begin position="6"/>
        <end position="125"/>
    </location>
</feature>
<dbReference type="Gene3D" id="2.160.10.10">
    <property type="entry name" value="Hexapeptide repeat proteins"/>
    <property type="match status" value="1"/>
</dbReference>
<keyword evidence="2" id="KW-0548">Nucleotidyltransferase</keyword>
<dbReference type="Pfam" id="PF12804">
    <property type="entry name" value="NTP_transf_3"/>
    <property type="match status" value="1"/>
</dbReference>
<dbReference type="Proteomes" id="UP000002595">
    <property type="component" value="Chromosome"/>
</dbReference>
<protein>
    <submittedName>
        <fullName evidence="9">Nucleotidyl transferase</fullName>
    </submittedName>
</protein>
<keyword evidence="4" id="KW-0012">Acyltransferase</keyword>
<dbReference type="InterPro" id="IPR050065">
    <property type="entry name" value="GlmU-like"/>
</dbReference>
<dbReference type="GeneID" id="4616746"/>
<evidence type="ECO:0000259" key="7">
    <source>
        <dbReference type="Pfam" id="PF12804"/>
    </source>
</evidence>
<evidence type="ECO:0000313" key="10">
    <source>
        <dbReference type="Proteomes" id="UP000002595"/>
    </source>
</evidence>
<gene>
    <name evidence="9" type="ordered locus">Pisl_0427</name>
</gene>
<name>A1RRM3_PYRIL</name>
<dbReference type="OrthoDB" id="15372at2157"/>
<evidence type="ECO:0000256" key="2">
    <source>
        <dbReference type="ARBA" id="ARBA00022695"/>
    </source>
</evidence>
<organism evidence="9 10">
    <name type="scientific">Pyrobaculum islandicum (strain DSM 4184 / JCM 9189 / GEO3)</name>
    <dbReference type="NCBI Taxonomy" id="384616"/>
    <lineage>
        <taxon>Archaea</taxon>
        <taxon>Thermoproteota</taxon>
        <taxon>Thermoprotei</taxon>
        <taxon>Thermoproteales</taxon>
        <taxon>Thermoproteaceae</taxon>
        <taxon>Pyrobaculum</taxon>
    </lineage>
</organism>
<evidence type="ECO:0000256" key="6">
    <source>
        <dbReference type="ARBA" id="ARBA00048493"/>
    </source>
</evidence>
<dbReference type="eggNOG" id="arCOG00666">
    <property type="taxonomic scope" value="Archaea"/>
</dbReference>
<evidence type="ECO:0000256" key="3">
    <source>
        <dbReference type="ARBA" id="ARBA00023268"/>
    </source>
</evidence>
<evidence type="ECO:0000256" key="4">
    <source>
        <dbReference type="ARBA" id="ARBA00023315"/>
    </source>
</evidence>
<comment type="catalytic activity">
    <reaction evidence="5">
        <text>alpha-D-glucosamine 1-phosphate + acetyl-CoA = N-acetyl-alpha-D-glucosamine 1-phosphate + CoA + H(+)</text>
        <dbReference type="Rhea" id="RHEA:13725"/>
        <dbReference type="ChEBI" id="CHEBI:15378"/>
        <dbReference type="ChEBI" id="CHEBI:57287"/>
        <dbReference type="ChEBI" id="CHEBI:57288"/>
        <dbReference type="ChEBI" id="CHEBI:57776"/>
        <dbReference type="ChEBI" id="CHEBI:58516"/>
        <dbReference type="EC" id="2.3.1.157"/>
    </reaction>
</comment>
<dbReference type="SUPFAM" id="SSF53448">
    <property type="entry name" value="Nucleotide-diphospho-sugar transferases"/>
    <property type="match status" value="1"/>
</dbReference>
<dbReference type="InterPro" id="IPR029044">
    <property type="entry name" value="Nucleotide-diphossugar_trans"/>
</dbReference>
<feature type="domain" description="Mannose-1-phosphate guanyltransferase C-terminal" evidence="8">
    <location>
        <begin position="228"/>
        <end position="315"/>
    </location>
</feature>
<keyword evidence="10" id="KW-1185">Reference proteome</keyword>